<protein>
    <submittedName>
        <fullName evidence="7">Heptaprenyl diphosphate synthase</fullName>
        <ecNumber evidence="7">2.5.1.30</ecNumber>
    </submittedName>
</protein>
<dbReference type="PANTHER" id="PTHR12001:SF69">
    <property type="entry name" value="ALL TRANS-POLYPRENYL-DIPHOSPHATE SYNTHASE PDSS1"/>
    <property type="match status" value="1"/>
</dbReference>
<comment type="similarity">
    <text evidence="2 6">Belongs to the FPP/GGPP synthase family.</text>
</comment>
<dbReference type="Gene3D" id="1.10.600.10">
    <property type="entry name" value="Farnesyl Diphosphate Synthase"/>
    <property type="match status" value="1"/>
</dbReference>
<evidence type="ECO:0000313" key="8">
    <source>
        <dbReference type="Proteomes" id="UP000005316"/>
    </source>
</evidence>
<dbReference type="Proteomes" id="UP000005316">
    <property type="component" value="Unassembled WGS sequence"/>
</dbReference>
<comment type="cofactor">
    <cofactor evidence="1">
        <name>Mg(2+)</name>
        <dbReference type="ChEBI" id="CHEBI:18420"/>
    </cofactor>
</comment>
<reference evidence="7 8" key="1">
    <citation type="submission" date="2011-04" db="EMBL/GenBank/DDBJ databases">
        <authorList>
            <person name="Muzny D."/>
            <person name="Qin X."/>
            <person name="Deng J."/>
            <person name="Jiang H."/>
            <person name="Liu Y."/>
            <person name="Qu J."/>
            <person name="Song X.-Z."/>
            <person name="Zhang L."/>
            <person name="Thornton R."/>
            <person name="Coyle M."/>
            <person name="Francisco L."/>
            <person name="Jackson L."/>
            <person name="Javaid M."/>
            <person name="Korchina V."/>
            <person name="Kovar C."/>
            <person name="Mata R."/>
            <person name="Mathew T."/>
            <person name="Ngo R."/>
            <person name="Nguyen L."/>
            <person name="Nguyen N."/>
            <person name="Okwuonu G."/>
            <person name="Ongeri F."/>
            <person name="Pham C."/>
            <person name="Simmons D."/>
            <person name="Wilczek-Boney K."/>
            <person name="Hale W."/>
            <person name="Jakkamsetti A."/>
            <person name="Pham P."/>
            <person name="Ruth R."/>
            <person name="San Lucas F."/>
            <person name="Warren J."/>
            <person name="Zhang J."/>
            <person name="Zhao Z."/>
            <person name="Zhou C."/>
            <person name="Zhu D."/>
            <person name="Lee S."/>
            <person name="Bess C."/>
            <person name="Blankenburg K."/>
            <person name="Forbes L."/>
            <person name="Fu Q."/>
            <person name="Gubbala S."/>
            <person name="Hirani K."/>
            <person name="Jayaseelan J.C."/>
            <person name="Lara F."/>
            <person name="Munidasa M."/>
            <person name="Palculict T."/>
            <person name="Patil S."/>
            <person name="Pu L.-L."/>
            <person name="Saada N."/>
            <person name="Tang L."/>
            <person name="Weissenberger G."/>
            <person name="Zhu Y."/>
            <person name="Hemphill L."/>
            <person name="Shang Y."/>
            <person name="Youmans B."/>
            <person name="Ayvaz T."/>
            <person name="Ross M."/>
            <person name="Santibanez J."/>
            <person name="Aqrawi P."/>
            <person name="Gross S."/>
            <person name="Joshi V."/>
            <person name="Fowler G."/>
            <person name="Nazareth L."/>
            <person name="Reid J."/>
            <person name="Worley K."/>
            <person name="Petrosino J."/>
            <person name="Highlander S."/>
            <person name="Gibbs R."/>
        </authorList>
    </citation>
    <scope>NUCLEOTIDE SEQUENCE [LARGE SCALE GENOMIC DNA]</scope>
    <source>
        <strain evidence="7 8">2681</strain>
    </source>
</reference>
<dbReference type="HOGENOM" id="CLU_014015_2_0_9"/>
<keyword evidence="5" id="KW-0460">Magnesium</keyword>
<gene>
    <name evidence="7" type="primary">hepB</name>
    <name evidence="7" type="ORF">HMPREF9372_0457</name>
</gene>
<keyword evidence="3 6" id="KW-0808">Transferase</keyword>
<dbReference type="SFLD" id="SFLDS00005">
    <property type="entry name" value="Isoprenoid_Synthase_Type_I"/>
    <property type="match status" value="1"/>
</dbReference>
<keyword evidence="4" id="KW-0479">Metal-binding</keyword>
<evidence type="ECO:0000256" key="2">
    <source>
        <dbReference type="ARBA" id="ARBA00006706"/>
    </source>
</evidence>
<evidence type="ECO:0000256" key="6">
    <source>
        <dbReference type="RuleBase" id="RU004466"/>
    </source>
</evidence>
<dbReference type="GO" id="GO:0008299">
    <property type="term" value="P:isoprenoid biosynthetic process"/>
    <property type="evidence" value="ECO:0007669"/>
    <property type="project" value="InterPro"/>
</dbReference>
<dbReference type="PANTHER" id="PTHR12001">
    <property type="entry name" value="GERANYLGERANYL PYROPHOSPHATE SYNTHASE"/>
    <property type="match status" value="1"/>
</dbReference>
<accession>F9DNS7</accession>
<name>F9DNS7_9BACL</name>
<evidence type="ECO:0000256" key="3">
    <source>
        <dbReference type="ARBA" id="ARBA00022679"/>
    </source>
</evidence>
<dbReference type="InterPro" id="IPR000092">
    <property type="entry name" value="Polyprenyl_synt"/>
</dbReference>
<dbReference type="AlphaFoldDB" id="F9DNS7"/>
<dbReference type="SUPFAM" id="SSF48576">
    <property type="entry name" value="Terpenoid synthases"/>
    <property type="match status" value="1"/>
</dbReference>
<dbReference type="EMBL" id="AFPZ01000014">
    <property type="protein sequence ID" value="EGQ27570.1"/>
    <property type="molecule type" value="Genomic_DNA"/>
</dbReference>
<dbReference type="PROSITE" id="PS00723">
    <property type="entry name" value="POLYPRENYL_SYNTHASE_1"/>
    <property type="match status" value="1"/>
</dbReference>
<evidence type="ECO:0000256" key="5">
    <source>
        <dbReference type="ARBA" id="ARBA00022842"/>
    </source>
</evidence>
<dbReference type="InterPro" id="IPR008949">
    <property type="entry name" value="Isoprenoid_synthase_dom_sf"/>
</dbReference>
<dbReference type="STRING" id="759851.SAMN04244570_0508"/>
<dbReference type="CDD" id="cd00685">
    <property type="entry name" value="Trans_IPPS_HT"/>
    <property type="match status" value="1"/>
</dbReference>
<dbReference type="EC" id="2.5.1.30" evidence="7"/>
<dbReference type="Pfam" id="PF00348">
    <property type="entry name" value="polyprenyl_synt"/>
    <property type="match status" value="1"/>
</dbReference>
<comment type="caution">
    <text evidence="7">The sequence shown here is derived from an EMBL/GenBank/DDBJ whole genome shotgun (WGS) entry which is preliminary data.</text>
</comment>
<proteinExistence type="inferred from homology"/>
<sequence length="333" mass="37629">MSKWEKVMGLEKIKLMSLYTDFRKDVAYIEKELERSVQSSSPIVRQASLHLLKAGGKRIRPIFVILAAQFGNYSPEKAAKVAVSLELIHMASLVHDDVIDDSNMRRGLETVKAKWNNRVAMYAGDFIFSRALTSIGSIEKEAVHRILAETMLEICKGEIIQIDFQRQTDQGMRDYLQRIKRKTALLLASSCELGALSADADAETVRKLRRYGYFTGMAFQIVDDILDITSTDAELGKPAGSDLLNGHITLPILYIKDDAKFRPYMERAFAGNMLESDRQNMLRYIRQSDAIDKAQHVSDLYLAKALKELEGLPNGKSKKALIQIADFIGQRKY</sequence>
<dbReference type="GO" id="GO:0000010">
    <property type="term" value="F:heptaprenyl diphosphate synthase activity"/>
    <property type="evidence" value="ECO:0007669"/>
    <property type="project" value="UniProtKB-EC"/>
</dbReference>
<dbReference type="GO" id="GO:0046872">
    <property type="term" value="F:metal ion binding"/>
    <property type="evidence" value="ECO:0007669"/>
    <property type="project" value="UniProtKB-KW"/>
</dbReference>
<evidence type="ECO:0000256" key="1">
    <source>
        <dbReference type="ARBA" id="ARBA00001946"/>
    </source>
</evidence>
<evidence type="ECO:0000256" key="4">
    <source>
        <dbReference type="ARBA" id="ARBA00022723"/>
    </source>
</evidence>
<dbReference type="eggNOG" id="COG0142">
    <property type="taxonomic scope" value="Bacteria"/>
</dbReference>
<organism evidence="7 8">
    <name type="scientific">Sporosarcina newyorkensis 2681</name>
    <dbReference type="NCBI Taxonomy" id="1027292"/>
    <lineage>
        <taxon>Bacteria</taxon>
        <taxon>Bacillati</taxon>
        <taxon>Bacillota</taxon>
        <taxon>Bacilli</taxon>
        <taxon>Bacillales</taxon>
        <taxon>Caryophanaceae</taxon>
        <taxon>Sporosarcina</taxon>
    </lineage>
</organism>
<dbReference type="InterPro" id="IPR033749">
    <property type="entry name" value="Polyprenyl_synt_CS"/>
</dbReference>
<evidence type="ECO:0000313" key="7">
    <source>
        <dbReference type="EMBL" id="EGQ27570.1"/>
    </source>
</evidence>